<sequence>MQQFRSLILKGAIPLIALLLSSAMLGQNGTIKQIKLSDFQMQSSTLITVDGQTLSSASYQSPVYWFPVKVPSTVLTGLVANHIYPDPYIGLNNMLIPDASDSFNKKYNLSQYSFLPGHVNPWSKPYWYRTKFNVPFEDRGRHFQLIFKGINYRAAVWLNGQQIADSTQMAGMFGEYSLDVSGAIQAGQQNVLAVKIYPLDFPGTPADEQLKAMGPFFENGGPTGDIGKNVTMLCSVGWDWIPPVRDRNMGIWQPVYLRTTGDVTIGNPHIVTILPQLPDTTIANISLSLSLYNSGRNATQGKLVITIKPENFIGKSFSFSRQLSIKANQDNCLSFNPFNEPLLHIKNPHLWWSFDHGKPNLYRIKLAYFIDNKLSDDTSFVFGIRSVSSKLTHVPGKFPRRDFYVNGKKVNLVGGAWVPDMMLNRDSTRYAYELQLCRNAHANLIRIWGGGITPPDAFFDIADRLGLLVWSDFWITGDTQGEFKGSPNWPLQSSVFINNMTSTILRIRNHPSLLVWTGGNEGHARKELYHAMRDSVIALDGTRPFIPSSSGFAKISAEWKGSWPDNGPSGVYSGGPYAWKDPLTYYNLADHAKDWVFKDETGIPSQPPYNMLHRIIPDLVWDKNDSFPLNDSWGYHDACTGAGRYDSYYADMVKRFGKPVSMKDFSLKMQLMNAMGYQGIFEAAGHILNENGGVMLWKLNAAFPSVIWQIYDWYLEPNAGYYFMQNACEPVHVQFDRDDSTVVVVNRSYLQAKSVIVEAAGYSMDSKALFHHHIMLTISPAGVQKAFSLAKDIHNCHGVTFILLHIKNSIGQTISYNSYWVAPNENFASLSSMPKTHIDAKLLQTASKKTSYKWMVHLSNPTGKIAFFVRLQLMNHNNKEILPSFWSANYITLKPYEARDITVEVPKAKIISSKLSLRITGWNLNNERKLYVPQIVLRTNQKSLHLFYKKNRCSDSSDCRMQSKVKVYLVKVIR</sequence>
<dbReference type="InterPro" id="IPR013783">
    <property type="entry name" value="Ig-like_fold"/>
</dbReference>
<reference evidence="11 12" key="1">
    <citation type="submission" date="2020-08" db="EMBL/GenBank/DDBJ databases">
        <title>Genomic Encyclopedia of Type Strains, Phase IV (KMG-IV): sequencing the most valuable type-strain genomes for metagenomic binning, comparative biology and taxonomic classification.</title>
        <authorList>
            <person name="Goeker M."/>
        </authorList>
    </citation>
    <scope>NUCLEOTIDE SEQUENCE [LARGE SCALE GENOMIC DNA]</scope>
    <source>
        <strain evidence="11 12">DSM 27471</strain>
    </source>
</reference>
<comment type="caution">
    <text evidence="11">The sequence shown here is derived from an EMBL/GenBank/DDBJ whole genome shotgun (WGS) entry which is preliminary data.</text>
</comment>
<dbReference type="InterPro" id="IPR036156">
    <property type="entry name" value="Beta-gal/glucu_dom_sf"/>
</dbReference>
<dbReference type="AlphaFoldDB" id="A0A7W5DQR2"/>
<dbReference type="Pfam" id="PF22666">
    <property type="entry name" value="Glyco_hydro_2_N2"/>
    <property type="match status" value="1"/>
</dbReference>
<evidence type="ECO:0000256" key="6">
    <source>
        <dbReference type="ARBA" id="ARBA00023295"/>
    </source>
</evidence>
<dbReference type="InterPro" id="IPR006103">
    <property type="entry name" value="Glyco_hydro_2_cat"/>
</dbReference>
<evidence type="ECO:0000259" key="10">
    <source>
        <dbReference type="Pfam" id="PF22666"/>
    </source>
</evidence>
<keyword evidence="12" id="KW-1185">Reference proteome</keyword>
<dbReference type="InterPro" id="IPR017853">
    <property type="entry name" value="GH"/>
</dbReference>
<dbReference type="Pfam" id="PF18368">
    <property type="entry name" value="Ig_GlcNase"/>
    <property type="match status" value="1"/>
</dbReference>
<feature type="domain" description="Beta-mannosidase-like galactose-binding" evidence="10">
    <location>
        <begin position="123"/>
        <end position="253"/>
    </location>
</feature>
<dbReference type="RefSeq" id="WP_183412670.1">
    <property type="nucleotide sequence ID" value="NZ_JACHYB010000001.1"/>
</dbReference>
<dbReference type="InterPro" id="IPR041351">
    <property type="entry name" value="Ig_GlcNase"/>
</dbReference>
<evidence type="ECO:0000256" key="1">
    <source>
        <dbReference type="ARBA" id="ARBA00006067"/>
    </source>
</evidence>
<dbReference type="GO" id="GO:0006508">
    <property type="term" value="P:proteolysis"/>
    <property type="evidence" value="ECO:0007669"/>
    <property type="project" value="UniProtKB-KW"/>
</dbReference>
<proteinExistence type="inferred from homology"/>
<dbReference type="EMBL" id="JACHYB010000001">
    <property type="protein sequence ID" value="MBB3186834.1"/>
    <property type="molecule type" value="Genomic_DNA"/>
</dbReference>
<evidence type="ECO:0000256" key="3">
    <source>
        <dbReference type="ARBA" id="ARBA00022670"/>
    </source>
</evidence>
<evidence type="ECO:0000259" key="8">
    <source>
        <dbReference type="Pfam" id="PF02836"/>
    </source>
</evidence>
<organism evidence="11 12">
    <name type="scientific">Microbacter margulisiae</name>
    <dbReference type="NCBI Taxonomy" id="1350067"/>
    <lineage>
        <taxon>Bacteria</taxon>
        <taxon>Pseudomonadati</taxon>
        <taxon>Bacteroidota</taxon>
        <taxon>Bacteroidia</taxon>
        <taxon>Bacteroidales</taxon>
        <taxon>Porphyromonadaceae</taxon>
        <taxon>Microbacter</taxon>
    </lineage>
</organism>
<feature type="domain" description="Exo-beta-D-glucosaminidase Ig-fold" evidence="9">
    <location>
        <begin position="819"/>
        <end position="924"/>
    </location>
</feature>
<dbReference type="GO" id="GO:0005975">
    <property type="term" value="P:carbohydrate metabolic process"/>
    <property type="evidence" value="ECO:0007669"/>
    <property type="project" value="InterPro"/>
</dbReference>
<accession>A0A7W5DQR2</accession>
<dbReference type="Proteomes" id="UP000544222">
    <property type="component" value="Unassembled WGS sequence"/>
</dbReference>
<dbReference type="PANTHER" id="PTHR43536:SF1">
    <property type="entry name" value="MANNOSYLGLYCOPROTEIN ENDO-BETA-MANNOSIDASE"/>
    <property type="match status" value="1"/>
</dbReference>
<feature type="domain" description="Glycoside hydrolase family 2 immunoglobulin-like beta-sandwich" evidence="7">
    <location>
        <begin position="271"/>
        <end position="385"/>
    </location>
</feature>
<gene>
    <name evidence="11" type="ORF">FHX64_000997</name>
</gene>
<comment type="similarity">
    <text evidence="1">Belongs to the peptidase C25 family.</text>
</comment>
<keyword evidence="4" id="KW-0378">Hydrolase</keyword>
<name>A0A7W5DQR2_9PORP</name>
<comment type="similarity">
    <text evidence="2">Belongs to the glycosyl hydrolase 2 family.</text>
</comment>
<dbReference type="InterPro" id="IPR006102">
    <property type="entry name" value="Ig-like_GH2"/>
</dbReference>
<evidence type="ECO:0000313" key="12">
    <source>
        <dbReference type="Proteomes" id="UP000544222"/>
    </source>
</evidence>
<evidence type="ECO:0000313" key="11">
    <source>
        <dbReference type="EMBL" id="MBB3186834.1"/>
    </source>
</evidence>
<dbReference type="PANTHER" id="PTHR43536">
    <property type="entry name" value="MANNOSYLGLYCOPROTEIN ENDO-BETA-MANNOSIDASE"/>
    <property type="match status" value="1"/>
</dbReference>
<keyword evidence="6" id="KW-0326">Glycosidase</keyword>
<evidence type="ECO:0000256" key="2">
    <source>
        <dbReference type="ARBA" id="ARBA00007401"/>
    </source>
</evidence>
<feature type="domain" description="Glycoside hydrolase family 2 catalytic" evidence="8">
    <location>
        <begin position="462"/>
        <end position="545"/>
    </location>
</feature>
<evidence type="ECO:0008006" key="13">
    <source>
        <dbReference type="Google" id="ProtNLM"/>
    </source>
</evidence>
<dbReference type="Gene3D" id="3.20.20.80">
    <property type="entry name" value="Glycosidases"/>
    <property type="match status" value="1"/>
</dbReference>
<protein>
    <recommendedName>
        <fullName evidence="13">Exo-1,4-beta-D-glucosaminidase</fullName>
    </recommendedName>
</protein>
<evidence type="ECO:0000256" key="4">
    <source>
        <dbReference type="ARBA" id="ARBA00022801"/>
    </source>
</evidence>
<keyword evidence="3" id="KW-0645">Protease</keyword>
<evidence type="ECO:0000259" key="9">
    <source>
        <dbReference type="Pfam" id="PF18368"/>
    </source>
</evidence>
<dbReference type="Pfam" id="PF00703">
    <property type="entry name" value="Glyco_hydro_2"/>
    <property type="match status" value="1"/>
</dbReference>
<dbReference type="SUPFAM" id="SSF49785">
    <property type="entry name" value="Galactose-binding domain-like"/>
    <property type="match status" value="1"/>
</dbReference>
<dbReference type="GO" id="GO:0004553">
    <property type="term" value="F:hydrolase activity, hydrolyzing O-glycosyl compounds"/>
    <property type="evidence" value="ECO:0007669"/>
    <property type="project" value="InterPro"/>
</dbReference>
<dbReference type="InterPro" id="IPR008979">
    <property type="entry name" value="Galactose-bd-like_sf"/>
</dbReference>
<dbReference type="Gene3D" id="2.60.40.10">
    <property type="entry name" value="Immunoglobulins"/>
    <property type="match status" value="3"/>
</dbReference>
<dbReference type="GO" id="GO:0008234">
    <property type="term" value="F:cysteine-type peptidase activity"/>
    <property type="evidence" value="ECO:0007669"/>
    <property type="project" value="UniProtKB-KW"/>
</dbReference>
<dbReference type="SUPFAM" id="SSF51445">
    <property type="entry name" value="(Trans)glycosidases"/>
    <property type="match status" value="1"/>
</dbReference>
<dbReference type="InterPro" id="IPR054593">
    <property type="entry name" value="Beta-mannosidase-like_N2"/>
</dbReference>
<dbReference type="InterPro" id="IPR043534">
    <property type="entry name" value="EBDG/EBM"/>
</dbReference>
<dbReference type="Pfam" id="PF02836">
    <property type="entry name" value="Glyco_hydro_2_C"/>
    <property type="match status" value="1"/>
</dbReference>
<evidence type="ECO:0000259" key="7">
    <source>
        <dbReference type="Pfam" id="PF00703"/>
    </source>
</evidence>
<evidence type="ECO:0000256" key="5">
    <source>
        <dbReference type="ARBA" id="ARBA00022807"/>
    </source>
</evidence>
<dbReference type="SUPFAM" id="SSF49303">
    <property type="entry name" value="beta-Galactosidase/glucuronidase domain"/>
    <property type="match status" value="3"/>
</dbReference>
<dbReference type="Gene3D" id="2.60.120.260">
    <property type="entry name" value="Galactose-binding domain-like"/>
    <property type="match status" value="1"/>
</dbReference>
<keyword evidence="5" id="KW-0788">Thiol protease</keyword>